<sequence length="110" mass="12195">MDVGALILCGLSVFHGEQVRTESRAEAVRLVLEHADYASEWATITAVSKRWGMTAETLRSWICQQQVTTLVPSRSACYCANYGLLVCSVETHERVFGNRLPPQLSVAPKQ</sequence>
<comment type="caution">
    <text evidence="1">The sequence shown here is derived from an EMBL/GenBank/DDBJ whole genome shotgun (WGS) entry which is preliminary data.</text>
</comment>
<evidence type="ECO:0000313" key="2">
    <source>
        <dbReference type="Proteomes" id="UP001501417"/>
    </source>
</evidence>
<dbReference type="EMBL" id="BAABGF010000044">
    <property type="protein sequence ID" value="GAA4293587.1"/>
    <property type="molecule type" value="Genomic_DNA"/>
</dbReference>
<dbReference type="InterPro" id="IPR036388">
    <property type="entry name" value="WH-like_DNA-bd_sf"/>
</dbReference>
<protein>
    <recommendedName>
        <fullName evidence="3">Transposase</fullName>
    </recommendedName>
</protein>
<keyword evidence="2" id="KW-1185">Reference proteome</keyword>
<organism evidence="1 2">
    <name type="scientific">Mycobacterium paraffinicum</name>
    <dbReference type="NCBI Taxonomy" id="53378"/>
    <lineage>
        <taxon>Bacteria</taxon>
        <taxon>Bacillati</taxon>
        <taxon>Actinomycetota</taxon>
        <taxon>Actinomycetes</taxon>
        <taxon>Mycobacteriales</taxon>
        <taxon>Mycobacteriaceae</taxon>
        <taxon>Mycobacterium</taxon>
    </lineage>
</organism>
<gene>
    <name evidence="1" type="ORF">GCM10023161_42120</name>
</gene>
<dbReference type="Proteomes" id="UP001501417">
    <property type="component" value="Unassembled WGS sequence"/>
</dbReference>
<evidence type="ECO:0008006" key="3">
    <source>
        <dbReference type="Google" id="ProtNLM"/>
    </source>
</evidence>
<proteinExistence type="predicted"/>
<dbReference type="Gene3D" id="1.10.10.10">
    <property type="entry name" value="Winged helix-like DNA-binding domain superfamily/Winged helix DNA-binding domain"/>
    <property type="match status" value="1"/>
</dbReference>
<accession>A0ABP8F2U8</accession>
<name>A0ABP8F2U8_9MYCO</name>
<evidence type="ECO:0000313" key="1">
    <source>
        <dbReference type="EMBL" id="GAA4293587.1"/>
    </source>
</evidence>
<reference evidence="2" key="1">
    <citation type="journal article" date="2019" name="Int. J. Syst. Evol. Microbiol.">
        <title>The Global Catalogue of Microorganisms (GCM) 10K type strain sequencing project: providing services to taxonomists for standard genome sequencing and annotation.</title>
        <authorList>
            <consortium name="The Broad Institute Genomics Platform"/>
            <consortium name="The Broad Institute Genome Sequencing Center for Infectious Disease"/>
            <person name="Wu L."/>
            <person name="Ma J."/>
        </authorList>
    </citation>
    <scope>NUCLEOTIDE SEQUENCE [LARGE SCALE GENOMIC DNA]</scope>
    <source>
        <strain evidence="2">JCM 17782</strain>
    </source>
</reference>